<gene>
    <name evidence="2" type="primary">FRMPD3_1</name>
    <name evidence="2" type="ORF">DERF_010089</name>
</gene>
<reference evidence="2" key="2">
    <citation type="journal article" date="2022" name="Res Sq">
        <title>Comparative Genomics Reveals Insights into the Divergent Evolution of Astigmatic Mites and Household Pest Adaptations.</title>
        <authorList>
            <person name="Xiong Q."/>
            <person name="Wan A.T.-Y."/>
            <person name="Liu X.-Y."/>
            <person name="Fung C.S.-H."/>
            <person name="Xiao X."/>
            <person name="Malainual N."/>
            <person name="Hou J."/>
            <person name="Wang L."/>
            <person name="Wang M."/>
            <person name="Yang K."/>
            <person name="Cui Y."/>
            <person name="Leung E."/>
            <person name="Nong W."/>
            <person name="Shin S.-K."/>
            <person name="Au S."/>
            <person name="Jeong K.Y."/>
            <person name="Chew F.T."/>
            <person name="Hui J."/>
            <person name="Leung T.F."/>
            <person name="Tungtrongchitr A."/>
            <person name="Zhong N."/>
            <person name="Liu Z."/>
            <person name="Tsui S."/>
        </authorList>
    </citation>
    <scope>NUCLEOTIDE SEQUENCE</scope>
    <source>
        <strain evidence="2">Derf</strain>
        <tissue evidence="2">Whole organism</tissue>
    </source>
</reference>
<accession>A0A922L365</accession>
<reference evidence="2" key="1">
    <citation type="submission" date="2013-05" db="EMBL/GenBank/DDBJ databases">
        <authorList>
            <person name="Yim A.K.Y."/>
            <person name="Chan T.F."/>
            <person name="Ji K.M."/>
            <person name="Liu X.Y."/>
            <person name="Zhou J.W."/>
            <person name="Li R.Q."/>
            <person name="Yang K.Y."/>
            <person name="Li J."/>
            <person name="Li M."/>
            <person name="Law P.T.W."/>
            <person name="Wu Y.L."/>
            <person name="Cai Z.L."/>
            <person name="Qin H."/>
            <person name="Bao Y."/>
            <person name="Leung R.K.K."/>
            <person name="Ng P.K.S."/>
            <person name="Zou J."/>
            <person name="Zhong X.J."/>
            <person name="Ran P.X."/>
            <person name="Zhong N.S."/>
            <person name="Liu Z.G."/>
            <person name="Tsui S.K.W."/>
        </authorList>
    </citation>
    <scope>NUCLEOTIDE SEQUENCE</scope>
    <source>
        <strain evidence="2">Derf</strain>
        <tissue evidence="2">Whole organism</tissue>
    </source>
</reference>
<keyword evidence="3" id="KW-1185">Reference proteome</keyword>
<evidence type="ECO:0000313" key="2">
    <source>
        <dbReference type="EMBL" id="KAH9511641.1"/>
    </source>
</evidence>
<dbReference type="Proteomes" id="UP000790347">
    <property type="component" value="Unassembled WGS sequence"/>
</dbReference>
<feature type="compositionally biased region" description="Low complexity" evidence="1">
    <location>
        <begin position="7"/>
        <end position="17"/>
    </location>
</feature>
<feature type="compositionally biased region" description="Low complexity" evidence="1">
    <location>
        <begin position="64"/>
        <end position="89"/>
    </location>
</feature>
<evidence type="ECO:0000313" key="3">
    <source>
        <dbReference type="Proteomes" id="UP000790347"/>
    </source>
</evidence>
<evidence type="ECO:0000256" key="1">
    <source>
        <dbReference type="SAM" id="MobiDB-lite"/>
    </source>
</evidence>
<sequence length="258" mass="29244">MPTTNNQSQRQHQQQQQPKRYHQIRESKKSCFQTKEMEEIFIQCQYDIDMLLARLEEVHEHRISSNNNDNISPSSSSSSSTITTTTTTTATGGKPLMIGSLTAKETLLVESRHFITASKLFVKCATEGSLQLIDYLTECVGLLERMFIISEDILLGDTTTIIQSPAQITCLVDRLKEVAATYAYTVDVVRRLVNHNPPYHDQNDDHDDNNNNNNDNDNDNDNENDQITKNPYLDLLMTHATGLSTSLSTLMRTLRTMN</sequence>
<organism evidence="2 3">
    <name type="scientific">Dermatophagoides farinae</name>
    <name type="common">American house dust mite</name>
    <dbReference type="NCBI Taxonomy" id="6954"/>
    <lineage>
        <taxon>Eukaryota</taxon>
        <taxon>Metazoa</taxon>
        <taxon>Ecdysozoa</taxon>
        <taxon>Arthropoda</taxon>
        <taxon>Chelicerata</taxon>
        <taxon>Arachnida</taxon>
        <taxon>Acari</taxon>
        <taxon>Acariformes</taxon>
        <taxon>Sarcoptiformes</taxon>
        <taxon>Astigmata</taxon>
        <taxon>Psoroptidia</taxon>
        <taxon>Analgoidea</taxon>
        <taxon>Pyroglyphidae</taxon>
        <taxon>Dermatophagoidinae</taxon>
        <taxon>Dermatophagoides</taxon>
    </lineage>
</organism>
<feature type="region of interest" description="Disordered" evidence="1">
    <location>
        <begin position="64"/>
        <end position="90"/>
    </location>
</feature>
<feature type="region of interest" description="Disordered" evidence="1">
    <location>
        <begin position="195"/>
        <end position="227"/>
    </location>
</feature>
<dbReference type="AlphaFoldDB" id="A0A922L365"/>
<protein>
    <submittedName>
        <fullName evidence="2">Frmpd3p</fullName>
    </submittedName>
</protein>
<dbReference type="EMBL" id="ASGP02000004">
    <property type="protein sequence ID" value="KAH9511641.1"/>
    <property type="molecule type" value="Genomic_DNA"/>
</dbReference>
<feature type="region of interest" description="Disordered" evidence="1">
    <location>
        <begin position="1"/>
        <end position="26"/>
    </location>
</feature>
<proteinExistence type="predicted"/>
<comment type="caution">
    <text evidence="2">The sequence shown here is derived from an EMBL/GenBank/DDBJ whole genome shotgun (WGS) entry which is preliminary data.</text>
</comment>
<name>A0A922L365_DERFA</name>